<reference evidence="17" key="1">
    <citation type="submission" date="2020-09" db="EMBL/GenBank/DDBJ databases">
        <authorList>
            <person name="Kim M.K."/>
        </authorList>
    </citation>
    <scope>NUCLEOTIDE SEQUENCE</scope>
    <source>
        <strain evidence="17">BT704</strain>
    </source>
</reference>
<dbReference type="EC" id="1.2.1.70" evidence="3 8"/>
<evidence type="ECO:0000256" key="11">
    <source>
        <dbReference type="PIRSR" id="PIRSR000445-3"/>
    </source>
</evidence>
<dbReference type="InterPro" id="IPR000343">
    <property type="entry name" value="4pyrrol_synth_GluRdtase"/>
</dbReference>
<dbReference type="PANTHER" id="PTHR43013">
    <property type="entry name" value="GLUTAMYL-TRNA REDUCTASE"/>
    <property type="match status" value="1"/>
</dbReference>
<evidence type="ECO:0000256" key="9">
    <source>
        <dbReference type="PIRSR" id="PIRSR000445-1"/>
    </source>
</evidence>
<dbReference type="PANTHER" id="PTHR43013:SF1">
    <property type="entry name" value="GLUTAMYL-TRNA REDUCTASE"/>
    <property type="match status" value="1"/>
</dbReference>
<dbReference type="Pfam" id="PF01488">
    <property type="entry name" value="Shikimate_DH"/>
    <property type="match status" value="1"/>
</dbReference>
<name>A0A927GC54_9BACT</name>
<feature type="site" description="Important for activity" evidence="8 12">
    <location>
        <position position="101"/>
    </location>
</feature>
<evidence type="ECO:0000256" key="12">
    <source>
        <dbReference type="PIRSR" id="PIRSR000445-4"/>
    </source>
</evidence>
<dbReference type="GO" id="GO:0008883">
    <property type="term" value="F:glutamyl-tRNA reductase activity"/>
    <property type="evidence" value="ECO:0007669"/>
    <property type="project" value="UniProtKB-UniRule"/>
</dbReference>
<comment type="pathway">
    <text evidence="1 8 13">Porphyrin-containing compound metabolism; protoporphyrin-IX biosynthesis; 5-aminolevulinate from L-glutamyl-tRNA(Glu): step 1/2.</text>
</comment>
<evidence type="ECO:0000256" key="3">
    <source>
        <dbReference type="ARBA" id="ARBA00012970"/>
    </source>
</evidence>
<dbReference type="Gene3D" id="3.30.460.30">
    <property type="entry name" value="Glutamyl-tRNA reductase, N-terminal domain"/>
    <property type="match status" value="1"/>
</dbReference>
<dbReference type="HAMAP" id="MF_00087">
    <property type="entry name" value="Glu_tRNA_reductase"/>
    <property type="match status" value="1"/>
</dbReference>
<evidence type="ECO:0000256" key="7">
    <source>
        <dbReference type="ARBA" id="ARBA00047464"/>
    </source>
</evidence>
<comment type="miscellaneous">
    <text evidence="8">During catalysis, the active site Cys acts as a nucleophile attacking the alpha-carbonyl group of tRNA-bound glutamate with the formation of a thioester intermediate between enzyme and glutamate, and the concomitant release of tRNA(Glu). The thioester intermediate is finally reduced by direct hydride transfer from NADPH, to form the product GSA.</text>
</comment>
<evidence type="ECO:0000313" key="17">
    <source>
        <dbReference type="EMBL" id="MBD2752407.1"/>
    </source>
</evidence>
<evidence type="ECO:0000256" key="8">
    <source>
        <dbReference type="HAMAP-Rule" id="MF_00087"/>
    </source>
</evidence>
<evidence type="ECO:0000256" key="4">
    <source>
        <dbReference type="ARBA" id="ARBA00022857"/>
    </source>
</evidence>
<dbReference type="EMBL" id="JACXAA010000002">
    <property type="protein sequence ID" value="MBD2752407.1"/>
    <property type="molecule type" value="Genomic_DNA"/>
</dbReference>
<comment type="domain">
    <text evidence="8">Possesses an unusual extended V-shaped dimeric structure with each monomer consisting of three distinct domains arranged along a curved 'spinal' alpha-helix. The N-terminal catalytic domain specifically recognizes the glutamate moiety of the substrate. The second domain is the NADPH-binding domain, and the third C-terminal domain is responsible for dimerization.</text>
</comment>
<feature type="binding site" evidence="8 10">
    <location>
        <position position="122"/>
    </location>
    <ligand>
        <name>substrate</name>
    </ligand>
</feature>
<sequence>MLDTFKAISLSHKTAPLQVRELIALNEDEAKRLMLRLRDFFGLTDLLVISTCNRTEVYYAFEQDLNNDIARLLLIEKGLTNTDNYLPYFQFFDLHNDAVRHLFEVCVGLHSQVVGDMQIPNQVKQSYQWSADLEMAGPFLHRLMHTIFFTNKRVAQETPFRDGAASVSYAAVELIDELVGEHQSPNVLVIGLGEIGTDVCKNLEARSGGVWSRANITLCNRTQAKAEALADQLGFRVANFADLTDEIRRADVIISSVMLDDPLITPELLQDIKVLTFKYFIDLSVPRSVDAAVEQIPGVLVYNIDNIRKRADEALQQRLAAIPQVESIIKQAVAEFGDWSKEMVVSPTINKLKNALEQIRRDEIARHLKHLTPDESEKIDKITRGIMQKIIKLPVLQLKAACKRGEAETLIDVLNDLFDLEKQTADEPKRSY</sequence>
<comment type="subunit">
    <text evidence="8">Homodimer.</text>
</comment>
<keyword evidence="18" id="KW-1185">Reference proteome</keyword>
<evidence type="ECO:0000256" key="6">
    <source>
        <dbReference type="ARBA" id="ARBA00023244"/>
    </source>
</evidence>
<feature type="binding site" evidence="8 11">
    <location>
        <begin position="191"/>
        <end position="196"/>
    </location>
    <ligand>
        <name>NADP(+)</name>
        <dbReference type="ChEBI" id="CHEBI:58349"/>
    </ligand>
</feature>
<evidence type="ECO:0000313" key="18">
    <source>
        <dbReference type="Proteomes" id="UP000653797"/>
    </source>
</evidence>
<dbReference type="InterPro" id="IPR036453">
    <property type="entry name" value="GluRdtase_dimer_dom_sf"/>
</dbReference>
<evidence type="ECO:0000259" key="16">
    <source>
        <dbReference type="Pfam" id="PF05201"/>
    </source>
</evidence>
<evidence type="ECO:0000259" key="14">
    <source>
        <dbReference type="Pfam" id="PF00745"/>
    </source>
</evidence>
<evidence type="ECO:0000256" key="10">
    <source>
        <dbReference type="PIRSR" id="PIRSR000445-2"/>
    </source>
</evidence>
<dbReference type="AlphaFoldDB" id="A0A927GC54"/>
<dbReference type="InterPro" id="IPR015895">
    <property type="entry name" value="4pyrrol_synth_GluRdtase_N"/>
</dbReference>
<evidence type="ECO:0000256" key="2">
    <source>
        <dbReference type="ARBA" id="ARBA00005916"/>
    </source>
</evidence>
<feature type="domain" description="Tetrapyrrole biosynthesis glutamyl-tRNA reductase dimerisation" evidence="14">
    <location>
        <begin position="324"/>
        <end position="420"/>
    </location>
</feature>
<dbReference type="Pfam" id="PF05201">
    <property type="entry name" value="GlutR_N"/>
    <property type="match status" value="1"/>
</dbReference>
<dbReference type="SUPFAM" id="SSF51735">
    <property type="entry name" value="NAD(P)-binding Rossmann-fold domains"/>
    <property type="match status" value="1"/>
</dbReference>
<dbReference type="SUPFAM" id="SSF69075">
    <property type="entry name" value="Glutamyl tRNA-reductase dimerization domain"/>
    <property type="match status" value="1"/>
</dbReference>
<dbReference type="CDD" id="cd05213">
    <property type="entry name" value="NAD_bind_Glutamyl_tRNA_reduct"/>
    <property type="match status" value="1"/>
</dbReference>
<dbReference type="Pfam" id="PF00745">
    <property type="entry name" value="GlutR_dimer"/>
    <property type="match status" value="1"/>
</dbReference>
<keyword evidence="4 8" id="KW-0521">NADP</keyword>
<dbReference type="InterPro" id="IPR036343">
    <property type="entry name" value="GluRdtase_N_sf"/>
</dbReference>
<dbReference type="InterPro" id="IPR036291">
    <property type="entry name" value="NAD(P)-bd_dom_sf"/>
</dbReference>
<comment type="similarity">
    <text evidence="2 8 13">Belongs to the glutamyl-tRNA reductase family.</text>
</comment>
<feature type="domain" description="Quinate/shikimate 5-dehydrogenase/glutamyl-tRNA reductase" evidence="15">
    <location>
        <begin position="174"/>
        <end position="308"/>
    </location>
</feature>
<feature type="active site" description="Nucleophile" evidence="8 9">
    <location>
        <position position="52"/>
    </location>
</feature>
<proteinExistence type="inferred from homology"/>
<evidence type="ECO:0000256" key="13">
    <source>
        <dbReference type="RuleBase" id="RU000584"/>
    </source>
</evidence>
<evidence type="ECO:0000259" key="15">
    <source>
        <dbReference type="Pfam" id="PF01488"/>
    </source>
</evidence>
<dbReference type="Proteomes" id="UP000653797">
    <property type="component" value="Unassembled WGS sequence"/>
</dbReference>
<dbReference type="GO" id="GO:0019353">
    <property type="term" value="P:protoporphyrinogen IX biosynthetic process from glutamate"/>
    <property type="evidence" value="ECO:0007669"/>
    <property type="project" value="TreeGrafter"/>
</dbReference>
<comment type="caution">
    <text evidence="17">The sequence shown here is derived from an EMBL/GenBank/DDBJ whole genome shotgun (WGS) entry which is preliminary data.</text>
</comment>
<dbReference type="SUPFAM" id="SSF69742">
    <property type="entry name" value="Glutamyl tRNA-reductase catalytic, N-terminal domain"/>
    <property type="match status" value="1"/>
</dbReference>
<evidence type="ECO:0000256" key="5">
    <source>
        <dbReference type="ARBA" id="ARBA00023002"/>
    </source>
</evidence>
<keyword evidence="5 8" id="KW-0560">Oxidoreductase</keyword>
<dbReference type="InterPro" id="IPR015896">
    <property type="entry name" value="4pyrrol_synth_GluRdtase_dimer"/>
</dbReference>
<dbReference type="Gene3D" id="3.40.50.720">
    <property type="entry name" value="NAD(P)-binding Rossmann-like Domain"/>
    <property type="match status" value="1"/>
</dbReference>
<accession>A0A927GC54</accession>
<dbReference type="InterPro" id="IPR006151">
    <property type="entry name" value="Shikm_DH/Glu-tRNA_Rdtase"/>
</dbReference>
<feature type="binding site" evidence="8 10">
    <location>
        <position position="111"/>
    </location>
    <ligand>
        <name>substrate</name>
    </ligand>
</feature>
<gene>
    <name evidence="8" type="primary">hemA</name>
    <name evidence="17" type="ORF">IC230_05870</name>
</gene>
<protein>
    <recommendedName>
        <fullName evidence="3 8">Glutamyl-tRNA reductase</fullName>
        <shortName evidence="8">GluTR</shortName>
        <ecNumber evidence="3 8">1.2.1.70</ecNumber>
    </recommendedName>
</protein>
<evidence type="ECO:0000256" key="1">
    <source>
        <dbReference type="ARBA" id="ARBA00005059"/>
    </source>
</evidence>
<organism evidence="17 18">
    <name type="scientific">Spirosoma validum</name>
    <dbReference type="NCBI Taxonomy" id="2771355"/>
    <lineage>
        <taxon>Bacteria</taxon>
        <taxon>Pseudomonadati</taxon>
        <taxon>Bacteroidota</taxon>
        <taxon>Cytophagia</taxon>
        <taxon>Cytophagales</taxon>
        <taxon>Cytophagaceae</taxon>
        <taxon>Spirosoma</taxon>
    </lineage>
</organism>
<feature type="domain" description="Glutamyl-tRNA reductase N-terminal" evidence="16">
    <location>
        <begin position="8"/>
        <end position="158"/>
    </location>
</feature>
<comment type="catalytic activity">
    <reaction evidence="7 8 13">
        <text>(S)-4-amino-5-oxopentanoate + tRNA(Glu) + NADP(+) = L-glutamyl-tRNA(Glu) + NADPH + H(+)</text>
        <dbReference type="Rhea" id="RHEA:12344"/>
        <dbReference type="Rhea" id="RHEA-COMP:9663"/>
        <dbReference type="Rhea" id="RHEA-COMP:9680"/>
        <dbReference type="ChEBI" id="CHEBI:15378"/>
        <dbReference type="ChEBI" id="CHEBI:57501"/>
        <dbReference type="ChEBI" id="CHEBI:57783"/>
        <dbReference type="ChEBI" id="CHEBI:58349"/>
        <dbReference type="ChEBI" id="CHEBI:78442"/>
        <dbReference type="ChEBI" id="CHEBI:78520"/>
        <dbReference type="EC" id="1.2.1.70"/>
    </reaction>
</comment>
<dbReference type="NCBIfam" id="TIGR01035">
    <property type="entry name" value="hemA"/>
    <property type="match status" value="1"/>
</dbReference>
<dbReference type="GO" id="GO:0050661">
    <property type="term" value="F:NADP binding"/>
    <property type="evidence" value="ECO:0007669"/>
    <property type="project" value="InterPro"/>
</dbReference>
<feature type="binding site" evidence="8 10">
    <location>
        <begin position="51"/>
        <end position="54"/>
    </location>
    <ligand>
        <name>substrate</name>
    </ligand>
</feature>
<feature type="binding site" evidence="8 10">
    <location>
        <begin position="116"/>
        <end position="118"/>
    </location>
    <ligand>
        <name>substrate</name>
    </ligand>
</feature>
<keyword evidence="6 8" id="KW-0627">Porphyrin biosynthesis</keyword>
<dbReference type="RefSeq" id="WP_191038051.1">
    <property type="nucleotide sequence ID" value="NZ_JACXAA010000002.1"/>
</dbReference>
<comment type="function">
    <text evidence="8">Catalyzes the NADPH-dependent reduction of glutamyl-tRNA(Glu) to glutamate 1-semialdehyde (GSA).</text>
</comment>
<dbReference type="PIRSF" id="PIRSF000445">
    <property type="entry name" value="4pyrrol_synth_GluRdtase"/>
    <property type="match status" value="1"/>
</dbReference>